<dbReference type="InterPro" id="IPR044567">
    <property type="entry name" value="CLSY/DRD1"/>
</dbReference>
<dbReference type="Pfam" id="PF00176">
    <property type="entry name" value="SNF2-rel_dom"/>
    <property type="match status" value="1"/>
</dbReference>
<evidence type="ECO:0000313" key="11">
    <source>
        <dbReference type="Proteomes" id="UP000007015"/>
    </source>
</evidence>
<dbReference type="SMART" id="SM00490">
    <property type="entry name" value="HELICc"/>
    <property type="match status" value="1"/>
</dbReference>
<dbReference type="CDD" id="cd18793">
    <property type="entry name" value="SF2_C_SNF"/>
    <property type="match status" value="1"/>
</dbReference>
<dbReference type="SMART" id="SM00487">
    <property type="entry name" value="DEXDc"/>
    <property type="match status" value="1"/>
</dbReference>
<feature type="compositionally biased region" description="Acidic residues" evidence="7">
    <location>
        <begin position="306"/>
        <end position="326"/>
    </location>
</feature>
<dbReference type="InterPro" id="IPR001650">
    <property type="entry name" value="Helicase_C-like"/>
</dbReference>
<dbReference type="InterPro" id="IPR014001">
    <property type="entry name" value="Helicase_ATP-bd"/>
</dbReference>
<dbReference type="GO" id="GO:0005634">
    <property type="term" value="C:nucleus"/>
    <property type="evidence" value="ECO:0007669"/>
    <property type="project" value="UniProtKB-SubCell"/>
</dbReference>
<dbReference type="PANTHER" id="PTHR45821:SF5">
    <property type="entry name" value="SNF2 DOMAIN-CONTAINING PROTEIN CLASSY 4"/>
    <property type="match status" value="1"/>
</dbReference>
<feature type="compositionally biased region" description="Basic residues" evidence="7">
    <location>
        <begin position="230"/>
        <end position="246"/>
    </location>
</feature>
<dbReference type="InterPro" id="IPR000330">
    <property type="entry name" value="SNF2_N"/>
</dbReference>
<sequence length="1363" mass="153606">MPCRKGKGKGVEDEVEVYEPASPPERVLIILDSSEDDLDLQETLARDHRRRQRERQGRGARQGGAAFRKRLGLQWCERSCACAGAGAGRRHRREEEEEETRKEAPSRAQESREVVRVKEEPNSDGNGAGGRARARSPVAAAAKQRKRGGREAPSRAQESRVPVQIKEEPYSGSDSDGNVAGGRAVVPAADAKQGKRGKKTPSRGKGRRVVVRETSTPAAPSNGAPSVGRGKGRGPGRGRQRSKGAVRGRATPVNRVSTGVGSRTRSRLAEQGRAFAQEEEEQVEEREEEEEEEEQGRAFAQVKEEQVEEQEEDEEEGEEEMEMEVEVEVRSDDNDHGNGGIRGEGGGTDDVAEIEEEELGTDEDETSDDSDENFSDEEGDEEELEEEEEEEEEDDDDDDDEEEEEPGVAPDQPGEAGEESPPRSRIMAMPLMGKRMFEGFSFLQQVDTSTGRDIRARTRSNFKRKKLLDKKLLKRGTFAKPYCIDVSSSGSEEDVPQPEQSAYGGDCGDDDGGSDGNEEHRAVKRRKLNRRQSAHSDSEEDTTFVCDVKEGSGSRRVQEGAPRRQVKKEGSNKKKDGSTPQCVRNNGPKVGRQTNGLNGQGGVSFKRNVKIAQRRKRRRATADQEKYGHLLDPMFDEIESNQYEPVPEEQIDRRLPLVFAFGDDDKLEEKSKHDKLQDEDELWKEFDFALESINVCSHNCEEGEKEDEQEIPADKAASCIQGKHELIIDEQIGLRCKHCNFVDLEIRFVLPSMVKSCTERDMRKDHELDLFFDDILTSAGYEGPRDFGGQKTGLVWDLVPGVREDMFPHQQEGFEFMWRKLAGGTSIEQLRNNANTIEGGCVISHAPGTGKTRLAITFVQSYFAFFPECCPVIIAPRGMLATWEQEFRKWKVKVPFHVLNSKEINWKEDRTIKQLAIMDENLAQSLARNKLDHKFRRKLKLASWRKGSSIIGVSYTLFRKLANQSSMDGNMVRNLLLEKPDLLVLDEGHTPRNKKSLIWKVLEEVRTKKRIILSGTPFQNSFLELSNVLYLIRPKFARHFASKSFKKIGLEDYWTSLTLNNITEKKIDEIRQILDPIVHIHNGDILQKSLPGLRESVVILNPLPHQKEIITAMENTVTMGTLDAEYKISLASIHPFLVTCAKLSEKETSSVDVSLLKSLRPNPCVGVKTKFVLEIVRLCEAMKERVLVFSQYLEPLSLIMDQLSKMFNWTEGEEILLMSGNVLVQNREALMEAFNNMKSNAKVMLASTKACCEGITLIGASRVVLLDVVWNPSVGRQAIGRAYRIGQEKIVYTYNLITEGTKEKDKYDRQAKKDHMSKLLFSKEPHAAGFNLSQEVIFNDKILEAMTSHRELKDMFVKILHSH</sequence>
<keyword evidence="3" id="KW-0378">Hydrolase</keyword>
<dbReference type="STRING" id="39946.B8AG18"/>
<dbReference type="GO" id="GO:0004386">
    <property type="term" value="F:helicase activity"/>
    <property type="evidence" value="ECO:0007669"/>
    <property type="project" value="UniProtKB-KW"/>
</dbReference>
<dbReference type="GO" id="GO:0005524">
    <property type="term" value="F:ATP binding"/>
    <property type="evidence" value="ECO:0007669"/>
    <property type="project" value="UniProtKB-KW"/>
</dbReference>
<dbReference type="PROSITE" id="PS51194">
    <property type="entry name" value="HELICASE_CTER"/>
    <property type="match status" value="1"/>
</dbReference>
<dbReference type="Gene3D" id="3.40.50.300">
    <property type="entry name" value="P-loop containing nucleotide triphosphate hydrolases"/>
    <property type="match status" value="1"/>
</dbReference>
<keyword evidence="4" id="KW-0347">Helicase</keyword>
<evidence type="ECO:0000256" key="1">
    <source>
        <dbReference type="ARBA" id="ARBA00004123"/>
    </source>
</evidence>
<feature type="region of interest" description="Disordered" evidence="7">
    <location>
        <begin position="45"/>
        <end position="66"/>
    </location>
</feature>
<feature type="compositionally biased region" description="Basic residues" evidence="7">
    <location>
        <begin position="194"/>
        <end position="209"/>
    </location>
</feature>
<feature type="region of interest" description="Disordered" evidence="7">
    <location>
        <begin position="482"/>
        <end position="623"/>
    </location>
</feature>
<feature type="compositionally biased region" description="Basic and acidic residues" evidence="7">
    <location>
        <begin position="547"/>
        <end position="577"/>
    </location>
</feature>
<dbReference type="HOGENOM" id="CLU_004404_3_0_1"/>
<feature type="compositionally biased region" description="Basic residues" evidence="7">
    <location>
        <begin position="522"/>
        <end position="533"/>
    </location>
</feature>
<comment type="subcellular location">
    <subcellularLocation>
        <location evidence="1">Nucleus</location>
    </subcellularLocation>
</comment>
<feature type="compositionally biased region" description="Polar residues" evidence="7">
    <location>
        <begin position="254"/>
        <end position="263"/>
    </location>
</feature>
<feature type="domain" description="Helicase C-terminal" evidence="9">
    <location>
        <begin position="1174"/>
        <end position="1344"/>
    </location>
</feature>
<evidence type="ECO:0000259" key="9">
    <source>
        <dbReference type="PROSITE" id="PS51194"/>
    </source>
</evidence>
<keyword evidence="11" id="KW-1185">Reference proteome</keyword>
<dbReference type="PROSITE" id="PS51192">
    <property type="entry name" value="HELICASE_ATP_BIND_1"/>
    <property type="match status" value="1"/>
</dbReference>
<feature type="compositionally biased region" description="Acidic residues" evidence="7">
    <location>
        <begin position="277"/>
        <end position="294"/>
    </location>
</feature>
<accession>B8AG18</accession>
<dbReference type="InterPro" id="IPR027417">
    <property type="entry name" value="P-loop_NTPase"/>
</dbReference>
<evidence type="ECO:0000256" key="2">
    <source>
        <dbReference type="ARBA" id="ARBA00022741"/>
    </source>
</evidence>
<evidence type="ECO:0000256" key="5">
    <source>
        <dbReference type="ARBA" id="ARBA00022840"/>
    </source>
</evidence>
<dbReference type="PANTHER" id="PTHR45821">
    <property type="entry name" value="SNF2 DOMAIN-CONTAINING PROTEIN CLASSY 2-RELATED"/>
    <property type="match status" value="1"/>
</dbReference>
<keyword evidence="6" id="KW-0539">Nucleus</keyword>
<dbReference type="Pfam" id="PF00271">
    <property type="entry name" value="Helicase_C"/>
    <property type="match status" value="1"/>
</dbReference>
<name>B8AG18_ORYSI</name>
<dbReference type="EMBL" id="CM000127">
    <property type="protein sequence ID" value="EEC73701.1"/>
    <property type="molecule type" value="Genomic_DNA"/>
</dbReference>
<reference evidence="10 11" key="1">
    <citation type="journal article" date="2005" name="PLoS Biol.">
        <title>The genomes of Oryza sativa: a history of duplications.</title>
        <authorList>
            <person name="Yu J."/>
            <person name="Wang J."/>
            <person name="Lin W."/>
            <person name="Li S."/>
            <person name="Li H."/>
            <person name="Zhou J."/>
            <person name="Ni P."/>
            <person name="Dong W."/>
            <person name="Hu S."/>
            <person name="Zeng C."/>
            <person name="Zhang J."/>
            <person name="Zhang Y."/>
            <person name="Li R."/>
            <person name="Xu Z."/>
            <person name="Li S."/>
            <person name="Li X."/>
            <person name="Zheng H."/>
            <person name="Cong L."/>
            <person name="Lin L."/>
            <person name="Yin J."/>
            <person name="Geng J."/>
            <person name="Li G."/>
            <person name="Shi J."/>
            <person name="Liu J."/>
            <person name="Lv H."/>
            <person name="Li J."/>
            <person name="Wang J."/>
            <person name="Deng Y."/>
            <person name="Ran L."/>
            <person name="Shi X."/>
            <person name="Wang X."/>
            <person name="Wu Q."/>
            <person name="Li C."/>
            <person name="Ren X."/>
            <person name="Wang J."/>
            <person name="Wang X."/>
            <person name="Li D."/>
            <person name="Liu D."/>
            <person name="Zhang X."/>
            <person name="Ji Z."/>
            <person name="Zhao W."/>
            <person name="Sun Y."/>
            <person name="Zhang Z."/>
            <person name="Bao J."/>
            <person name="Han Y."/>
            <person name="Dong L."/>
            <person name="Ji J."/>
            <person name="Chen P."/>
            <person name="Wu S."/>
            <person name="Liu J."/>
            <person name="Xiao Y."/>
            <person name="Bu D."/>
            <person name="Tan J."/>
            <person name="Yang L."/>
            <person name="Ye C."/>
            <person name="Zhang J."/>
            <person name="Xu J."/>
            <person name="Zhou Y."/>
            <person name="Yu Y."/>
            <person name="Zhang B."/>
            <person name="Zhuang S."/>
            <person name="Wei H."/>
            <person name="Liu B."/>
            <person name="Lei M."/>
            <person name="Yu H."/>
            <person name="Li Y."/>
            <person name="Xu H."/>
            <person name="Wei S."/>
            <person name="He X."/>
            <person name="Fang L."/>
            <person name="Zhang Z."/>
            <person name="Zhang Y."/>
            <person name="Huang X."/>
            <person name="Su Z."/>
            <person name="Tong W."/>
            <person name="Li J."/>
            <person name="Tong Z."/>
            <person name="Li S."/>
            <person name="Ye J."/>
            <person name="Wang L."/>
            <person name="Fang L."/>
            <person name="Lei T."/>
            <person name="Chen C."/>
            <person name="Chen H."/>
            <person name="Xu Z."/>
            <person name="Li H."/>
            <person name="Huang H."/>
            <person name="Zhang F."/>
            <person name="Xu H."/>
            <person name="Li N."/>
            <person name="Zhao C."/>
            <person name="Li S."/>
            <person name="Dong L."/>
            <person name="Huang Y."/>
            <person name="Li L."/>
            <person name="Xi Y."/>
            <person name="Qi Q."/>
            <person name="Li W."/>
            <person name="Zhang B."/>
            <person name="Hu W."/>
            <person name="Zhang Y."/>
            <person name="Tian X."/>
            <person name="Jiao Y."/>
            <person name="Liang X."/>
            <person name="Jin J."/>
            <person name="Gao L."/>
            <person name="Zheng W."/>
            <person name="Hao B."/>
            <person name="Liu S."/>
            <person name="Wang W."/>
            <person name="Yuan L."/>
            <person name="Cao M."/>
            <person name="McDermott J."/>
            <person name="Samudrala R."/>
            <person name="Wang J."/>
            <person name="Wong G.K."/>
            <person name="Yang H."/>
        </authorList>
    </citation>
    <scope>NUCLEOTIDE SEQUENCE [LARGE SCALE GENOMIC DNA]</scope>
    <source>
        <strain evidence="11">cv. 93-11</strain>
    </source>
</reference>
<feature type="region of interest" description="Disordered" evidence="7">
    <location>
        <begin position="83"/>
        <end position="430"/>
    </location>
</feature>
<dbReference type="OMA" id="MFNWTEG"/>
<dbReference type="SUPFAM" id="SSF52540">
    <property type="entry name" value="P-loop containing nucleoside triphosphate hydrolases"/>
    <property type="match status" value="2"/>
</dbReference>
<feature type="domain" description="Helicase ATP-binding" evidence="8">
    <location>
        <begin position="832"/>
        <end position="1035"/>
    </location>
</feature>
<dbReference type="GO" id="GO:0080188">
    <property type="term" value="P:gene silencing by siRNA-directed DNA methylation"/>
    <property type="evidence" value="ECO:0007669"/>
    <property type="project" value="InterPro"/>
</dbReference>
<evidence type="ECO:0000313" key="10">
    <source>
        <dbReference type="EMBL" id="EEC73701.1"/>
    </source>
</evidence>
<feature type="compositionally biased region" description="Basic and acidic residues" evidence="7">
    <location>
        <begin position="327"/>
        <end position="336"/>
    </location>
</feature>
<evidence type="ECO:0000256" key="4">
    <source>
        <dbReference type="ARBA" id="ARBA00022806"/>
    </source>
</evidence>
<dbReference type="InterPro" id="IPR038718">
    <property type="entry name" value="SNF2-like_sf"/>
</dbReference>
<evidence type="ECO:0000256" key="7">
    <source>
        <dbReference type="SAM" id="MobiDB-lite"/>
    </source>
</evidence>
<keyword evidence="2" id="KW-0547">Nucleotide-binding</keyword>
<organism evidence="10 11">
    <name type="scientific">Oryza sativa subsp. indica</name>
    <name type="common">Rice</name>
    <dbReference type="NCBI Taxonomy" id="39946"/>
    <lineage>
        <taxon>Eukaryota</taxon>
        <taxon>Viridiplantae</taxon>
        <taxon>Streptophyta</taxon>
        <taxon>Embryophyta</taxon>
        <taxon>Tracheophyta</taxon>
        <taxon>Spermatophyta</taxon>
        <taxon>Magnoliopsida</taxon>
        <taxon>Liliopsida</taxon>
        <taxon>Poales</taxon>
        <taxon>Poaceae</taxon>
        <taxon>BOP clade</taxon>
        <taxon>Oryzoideae</taxon>
        <taxon>Oryzeae</taxon>
        <taxon>Oryzinae</taxon>
        <taxon>Oryza</taxon>
        <taxon>Oryza sativa</taxon>
    </lineage>
</organism>
<dbReference type="Proteomes" id="UP000007015">
    <property type="component" value="Chromosome 2"/>
</dbReference>
<feature type="compositionally biased region" description="Gly residues" evidence="7">
    <location>
        <begin position="337"/>
        <end position="348"/>
    </location>
</feature>
<gene>
    <name evidence="10" type="ORF">OsI_08293</name>
</gene>
<evidence type="ECO:0000256" key="6">
    <source>
        <dbReference type="ARBA" id="ARBA00023242"/>
    </source>
</evidence>
<evidence type="ECO:0000256" key="3">
    <source>
        <dbReference type="ARBA" id="ARBA00022801"/>
    </source>
</evidence>
<evidence type="ECO:0000259" key="8">
    <source>
        <dbReference type="PROSITE" id="PS51192"/>
    </source>
</evidence>
<dbReference type="Gene3D" id="3.40.50.10810">
    <property type="entry name" value="Tandem AAA-ATPase domain"/>
    <property type="match status" value="1"/>
</dbReference>
<feature type="region of interest" description="Disordered" evidence="7">
    <location>
        <begin position="1"/>
        <end position="24"/>
    </location>
</feature>
<dbReference type="Gramene" id="BGIOSGA008723-TA">
    <property type="protein sequence ID" value="BGIOSGA008723-PA"/>
    <property type="gene ID" value="BGIOSGA008723"/>
</dbReference>
<dbReference type="InterPro" id="IPR049730">
    <property type="entry name" value="SNF2/RAD54-like_C"/>
</dbReference>
<feature type="compositionally biased region" description="Basic and acidic residues" evidence="7">
    <location>
        <begin position="99"/>
        <end position="121"/>
    </location>
</feature>
<feature type="compositionally biased region" description="Acidic residues" evidence="7">
    <location>
        <begin position="350"/>
        <end position="406"/>
    </location>
</feature>
<proteinExistence type="predicted"/>
<keyword evidence="5" id="KW-0067">ATP-binding</keyword>
<dbReference type="GO" id="GO:0016787">
    <property type="term" value="F:hydrolase activity"/>
    <property type="evidence" value="ECO:0007669"/>
    <property type="project" value="UniProtKB-KW"/>
</dbReference>
<protein>
    <submittedName>
        <fullName evidence="10">Uncharacterized protein</fullName>
    </submittedName>
</protein>
<feature type="compositionally biased region" description="Basic residues" evidence="7">
    <location>
        <begin position="607"/>
        <end position="619"/>
    </location>
</feature>